<feature type="domain" description="HTH cro/C1-type" evidence="2">
    <location>
        <begin position="21"/>
        <end position="76"/>
    </location>
</feature>
<evidence type="ECO:0000256" key="1">
    <source>
        <dbReference type="SAM" id="MobiDB-lite"/>
    </source>
</evidence>
<dbReference type="InterPro" id="IPR001387">
    <property type="entry name" value="Cro/C1-type_HTH"/>
</dbReference>
<dbReference type="EMBL" id="JAVREM010000049">
    <property type="protein sequence ID" value="MDT0321898.1"/>
    <property type="molecule type" value="Genomic_DNA"/>
</dbReference>
<dbReference type="SMART" id="SM00530">
    <property type="entry name" value="HTH_XRE"/>
    <property type="match status" value="1"/>
</dbReference>
<dbReference type="Proteomes" id="UP001183420">
    <property type="component" value="Unassembled WGS sequence"/>
</dbReference>
<keyword evidence="4" id="KW-1185">Reference proteome</keyword>
<accession>A0ABU2LXY3</accession>
<evidence type="ECO:0000313" key="4">
    <source>
        <dbReference type="Proteomes" id="UP001183420"/>
    </source>
</evidence>
<dbReference type="Pfam" id="PF13560">
    <property type="entry name" value="HTH_31"/>
    <property type="match status" value="1"/>
</dbReference>
<sequence length="458" mass="49698">MPQRERPLDDAVSMPAWFGVELRNWRKTRELTTLALGKKVQLSASSVERIEKAQRSCNARLADAFDEALDAGGAIRRLWRRVEEAAADADKAAEPSEGDGITPMAQGRISTDRTPSMELSVERRAFLAAGGVAALLPTSLAELAPRLGASELPTSVRPEDIHHIRAAARNHTSWDNRFGGGGIARATSLGQLAWARGMLSVTCPLRLESDLLTAIGELALVVGASAFDACEHTDAAQLLDFATHCAVKADNWHLRARALSLRSRQATWCQLPDDGLTYAESGLVRADRLTPKERAMLHIARARALAKLGTRQATLAAIGHADDAFAKAKEGEDAPWMAHYDYAQHHGDTGHAAFDIAILPGQSSSFAIERLTTAIHHHTDEYVRSRALSATKLATLTMATGDPQEAVAIAHHALDEIGQLRSKRASADVQDLQRVSARYALRPDVAELRERIRTNVLG</sequence>
<comment type="caution">
    <text evidence="3">The sequence shown here is derived from an EMBL/GenBank/DDBJ whole genome shotgun (WGS) entry which is preliminary data.</text>
</comment>
<protein>
    <submittedName>
        <fullName evidence="3">Helix-turn-helix transcriptional regulator</fullName>
    </submittedName>
</protein>
<evidence type="ECO:0000313" key="3">
    <source>
        <dbReference type="EMBL" id="MDT0321898.1"/>
    </source>
</evidence>
<dbReference type="CDD" id="cd00093">
    <property type="entry name" value="HTH_XRE"/>
    <property type="match status" value="1"/>
</dbReference>
<name>A0ABU2LXY3_9ACTN</name>
<reference evidence="4" key="1">
    <citation type="submission" date="2023-07" db="EMBL/GenBank/DDBJ databases">
        <title>30 novel species of actinomycetes from the DSMZ collection.</title>
        <authorList>
            <person name="Nouioui I."/>
        </authorList>
    </citation>
    <scope>NUCLEOTIDE SEQUENCE [LARGE SCALE GENOMIC DNA]</scope>
    <source>
        <strain evidence="4">DSM 44918</strain>
    </source>
</reference>
<proteinExistence type="predicted"/>
<dbReference type="SUPFAM" id="SSF47413">
    <property type="entry name" value="lambda repressor-like DNA-binding domains"/>
    <property type="match status" value="1"/>
</dbReference>
<gene>
    <name evidence="3" type="ORF">RNC47_26535</name>
</gene>
<feature type="region of interest" description="Disordered" evidence="1">
    <location>
        <begin position="89"/>
        <end position="109"/>
    </location>
</feature>
<dbReference type="RefSeq" id="WP_311602243.1">
    <property type="nucleotide sequence ID" value="NZ_JAVREM010000049.1"/>
</dbReference>
<evidence type="ECO:0000259" key="2">
    <source>
        <dbReference type="SMART" id="SM00530"/>
    </source>
</evidence>
<organism evidence="3 4">
    <name type="scientific">Streptomyces millisiae</name>
    <dbReference type="NCBI Taxonomy" id="3075542"/>
    <lineage>
        <taxon>Bacteria</taxon>
        <taxon>Bacillati</taxon>
        <taxon>Actinomycetota</taxon>
        <taxon>Actinomycetes</taxon>
        <taxon>Kitasatosporales</taxon>
        <taxon>Streptomycetaceae</taxon>
        <taxon>Streptomyces</taxon>
    </lineage>
</organism>
<dbReference type="InterPro" id="IPR010982">
    <property type="entry name" value="Lambda_DNA-bd_dom_sf"/>
</dbReference>